<protein>
    <submittedName>
        <fullName evidence="2">Uncharacterized protein</fullName>
    </submittedName>
</protein>
<dbReference type="EMBL" id="QGNW01000559">
    <property type="protein sequence ID" value="RVW67917.1"/>
    <property type="molecule type" value="Genomic_DNA"/>
</dbReference>
<feature type="compositionally biased region" description="Basic and acidic residues" evidence="1">
    <location>
        <begin position="57"/>
        <end position="85"/>
    </location>
</feature>
<proteinExistence type="predicted"/>
<dbReference type="Proteomes" id="UP000288805">
    <property type="component" value="Unassembled WGS sequence"/>
</dbReference>
<name>A0A438G6R5_VITVI</name>
<reference evidence="2 3" key="1">
    <citation type="journal article" date="2018" name="PLoS Genet.">
        <title>Population sequencing reveals clonal diversity and ancestral inbreeding in the grapevine cultivar Chardonnay.</title>
        <authorList>
            <person name="Roach M.J."/>
            <person name="Johnson D.L."/>
            <person name="Bohlmann J."/>
            <person name="van Vuuren H.J."/>
            <person name="Jones S.J."/>
            <person name="Pretorius I.S."/>
            <person name="Schmidt S.A."/>
            <person name="Borneman A.R."/>
        </authorList>
    </citation>
    <scope>NUCLEOTIDE SEQUENCE [LARGE SCALE GENOMIC DNA]</scope>
    <source>
        <strain evidence="3">cv. Chardonnay</strain>
        <tissue evidence="2">Leaf</tissue>
    </source>
</reference>
<feature type="compositionally biased region" description="Polar residues" evidence="1">
    <location>
        <begin position="47"/>
        <end position="56"/>
    </location>
</feature>
<comment type="caution">
    <text evidence="2">The sequence shown here is derived from an EMBL/GenBank/DDBJ whole genome shotgun (WGS) entry which is preliminary data.</text>
</comment>
<evidence type="ECO:0000313" key="2">
    <source>
        <dbReference type="EMBL" id="RVW67917.1"/>
    </source>
</evidence>
<accession>A0A438G6R5</accession>
<gene>
    <name evidence="2" type="ORF">CK203_063494</name>
</gene>
<sequence>MCGGDFMSKNSEEAMDLLTYVADVSRGWDEPTKGEVGKMKSQLSAFNARLGSNTQPHVEKEEEIKKRNEMEDKEKEISEKKKDSDSTMNAIPEKELLKEEMLKKSTSPPFPQALHGKKGIRNAVEILERVDCKQESLLTEQKGSGESFVRLGGKCEFASIFRLQAIGTWRVEANSITLSLADRSVKIQGGNGLMQLTFGNMTLDLNIFYMSKKQTTPEEEEGLEELCIIDTLVEEHCNQKMQDKLNESLVDFEEGLSESPTMLATLQSWRKIEEILPLFNKEEEAAAEIETPKFNLKPLPVELKYTYLKENNQCPVVISSSLTSHQENCLIEVLKRCKKA</sequence>
<feature type="region of interest" description="Disordered" evidence="1">
    <location>
        <begin position="47"/>
        <end position="91"/>
    </location>
</feature>
<evidence type="ECO:0000256" key="1">
    <source>
        <dbReference type="SAM" id="MobiDB-lite"/>
    </source>
</evidence>
<evidence type="ECO:0000313" key="3">
    <source>
        <dbReference type="Proteomes" id="UP000288805"/>
    </source>
</evidence>
<dbReference type="AlphaFoldDB" id="A0A438G6R5"/>
<organism evidence="2 3">
    <name type="scientific">Vitis vinifera</name>
    <name type="common">Grape</name>
    <dbReference type="NCBI Taxonomy" id="29760"/>
    <lineage>
        <taxon>Eukaryota</taxon>
        <taxon>Viridiplantae</taxon>
        <taxon>Streptophyta</taxon>
        <taxon>Embryophyta</taxon>
        <taxon>Tracheophyta</taxon>
        <taxon>Spermatophyta</taxon>
        <taxon>Magnoliopsida</taxon>
        <taxon>eudicotyledons</taxon>
        <taxon>Gunneridae</taxon>
        <taxon>Pentapetalae</taxon>
        <taxon>rosids</taxon>
        <taxon>Vitales</taxon>
        <taxon>Vitaceae</taxon>
        <taxon>Viteae</taxon>
        <taxon>Vitis</taxon>
    </lineage>
</organism>